<dbReference type="InterPro" id="IPR036770">
    <property type="entry name" value="Ankyrin_rpt-contain_sf"/>
</dbReference>
<keyword evidence="5" id="KW-0812">Transmembrane</keyword>
<organism evidence="6 7">
    <name type="scientific">Sporothrix curviconia</name>
    <dbReference type="NCBI Taxonomy" id="1260050"/>
    <lineage>
        <taxon>Eukaryota</taxon>
        <taxon>Fungi</taxon>
        <taxon>Dikarya</taxon>
        <taxon>Ascomycota</taxon>
        <taxon>Pezizomycotina</taxon>
        <taxon>Sordariomycetes</taxon>
        <taxon>Sordariomycetidae</taxon>
        <taxon>Ophiostomatales</taxon>
        <taxon>Ophiostomataceae</taxon>
        <taxon>Sporothrix</taxon>
    </lineage>
</organism>
<dbReference type="PANTHER" id="PTHR24126:SF14">
    <property type="entry name" value="ANK_REP_REGION DOMAIN-CONTAINING PROTEIN"/>
    <property type="match status" value="1"/>
</dbReference>
<evidence type="ECO:0000256" key="4">
    <source>
        <dbReference type="SAM" id="MobiDB-lite"/>
    </source>
</evidence>
<keyword evidence="5" id="KW-0472">Membrane</keyword>
<dbReference type="SMART" id="SM00248">
    <property type="entry name" value="ANK"/>
    <property type="match status" value="8"/>
</dbReference>
<feature type="repeat" description="ANK" evidence="3">
    <location>
        <begin position="286"/>
        <end position="311"/>
    </location>
</feature>
<evidence type="ECO:0000313" key="7">
    <source>
        <dbReference type="Proteomes" id="UP001642405"/>
    </source>
</evidence>
<dbReference type="SUPFAM" id="SSF48403">
    <property type="entry name" value="Ankyrin repeat"/>
    <property type="match status" value="1"/>
</dbReference>
<evidence type="ECO:0000256" key="1">
    <source>
        <dbReference type="ARBA" id="ARBA00022737"/>
    </source>
</evidence>
<dbReference type="Gene3D" id="1.25.40.20">
    <property type="entry name" value="Ankyrin repeat-containing domain"/>
    <property type="match status" value="2"/>
</dbReference>
<proteinExistence type="predicted"/>
<dbReference type="Gene3D" id="1.20.58.340">
    <property type="entry name" value="Magnesium transport protein CorA, transmembrane region"/>
    <property type="match status" value="1"/>
</dbReference>
<dbReference type="PROSITE" id="PS50088">
    <property type="entry name" value="ANK_REPEAT"/>
    <property type="match status" value="5"/>
</dbReference>
<evidence type="ECO:0000256" key="2">
    <source>
        <dbReference type="ARBA" id="ARBA00023043"/>
    </source>
</evidence>
<feature type="repeat" description="ANK" evidence="3">
    <location>
        <begin position="220"/>
        <end position="246"/>
    </location>
</feature>
<gene>
    <name evidence="6" type="ORF">SCUCBS95973_002333</name>
</gene>
<dbReference type="Pfam" id="PF01544">
    <property type="entry name" value="CorA"/>
    <property type="match status" value="1"/>
</dbReference>
<name>A0ABP0B637_9PEZI</name>
<protein>
    <recommendedName>
        <fullName evidence="8">Ankyrin repeat protein</fullName>
    </recommendedName>
</protein>
<feature type="repeat" description="ANK" evidence="3">
    <location>
        <begin position="253"/>
        <end position="285"/>
    </location>
</feature>
<feature type="repeat" description="ANK" evidence="3">
    <location>
        <begin position="113"/>
        <end position="145"/>
    </location>
</feature>
<dbReference type="Pfam" id="PF12796">
    <property type="entry name" value="Ank_2"/>
    <property type="match status" value="2"/>
</dbReference>
<dbReference type="PRINTS" id="PR01415">
    <property type="entry name" value="ANKYRIN"/>
</dbReference>
<dbReference type="Pfam" id="PF13637">
    <property type="entry name" value="Ank_4"/>
    <property type="match status" value="1"/>
</dbReference>
<feature type="transmembrane region" description="Helical" evidence="5">
    <location>
        <begin position="563"/>
        <end position="584"/>
    </location>
</feature>
<dbReference type="PANTHER" id="PTHR24126">
    <property type="entry name" value="ANKYRIN REPEAT, PH AND SEC7 DOMAIN CONTAINING PROTEIN SECG-RELATED"/>
    <property type="match status" value="1"/>
</dbReference>
<dbReference type="InterPro" id="IPR002110">
    <property type="entry name" value="Ankyrin_rpt"/>
</dbReference>
<evidence type="ECO:0000313" key="6">
    <source>
        <dbReference type="EMBL" id="CAK7215019.1"/>
    </source>
</evidence>
<sequence length="1016" mass="113257">MASVASDTLDVDHLQLIVAAARGDRTRLEQIYAGRPDWTTPVERSVLRQALQKAATKGALGVVHRLIAWGAEMEPFLASEVSPLFKAVEGRHTTMVIELLRQGARPDWRRPRDKLTALFLAFLHGQEIMVRALLSAGADASARDHEGRTPLLYAAMEKASVWHARTLQMLLDKGADINAHDDIGRTALHWVAANGNMAAAKLLLDGEVRRAVNMSATNPRGMTALYLAAEKGRVDMVRYLLEKNADACDVGDGGWTALHIAARSGYVDIARQLLVAGADANAQLPNGMAPLHWAAIHGHADVVKLLLEHPATKIDVMDNANRTPLICAAEKQHLEVISLLSPNQAVQDMLSDAARLACKGFEATVVDFGSFRHGKKRLVLKHSVYSLLYGWNADANKPTVPLLPKNVKYKPDFRWIHLPANNIAWAEALLQKWFAEGGYRNIETFQALNACFEQKQHGPLPHDHAMRPFCQRIVPPRPDVADPGRRGRRGRPEAPGPGPNPDLERFDHPPVIVIDSSDAAGQPKAEGAMEWPRGKQRLQKARRKVVEPPSMPRPMIPPEKRRLAAPAVPAAPGSLVLFNAIGLVSSRKLMPEPRSSPDVQLLNGYMHRERPVHVRRTLDQYVYSSIDTSKRDMDQVVLQYCRKHNLENKLLMVNQLWLWVLGKDIVITCFAERWEQPKQDPLNVLNGIIEAINVDQGIVSVYNLAAIIFSQCCNAFDRARVDQDYEFLSMFENFIGSIVGRQTVLLQNFSLATEQSRRWLHDRRLRRETARSGRAQTPPGEQANDDNVLDSLLELGDESSMLNEINDIRDELNIIEVILGMQTALLETLDAAVAEELYQDGEVVAMTTPAQNSLAAQLQRQWQALQRQIVTRQRDLQRMDRRAENVYTGLRSLLELKQMQSNALEAKFARDQAVTASKQGQAILVFTVVTIVFLPMSFMATLFTINMDVWSNPLPLPYVAKYTFGIGLGISIPLVIMALTVTDIIAATRRCLVTTKKFLVAACARPQQQQQQTAHP</sequence>
<evidence type="ECO:0000256" key="5">
    <source>
        <dbReference type="SAM" id="Phobius"/>
    </source>
</evidence>
<feature type="transmembrane region" description="Helical" evidence="5">
    <location>
        <begin position="965"/>
        <end position="987"/>
    </location>
</feature>
<keyword evidence="7" id="KW-1185">Reference proteome</keyword>
<feature type="repeat" description="ANK" evidence="3">
    <location>
        <begin position="146"/>
        <end position="182"/>
    </location>
</feature>
<feature type="region of interest" description="Disordered" evidence="4">
    <location>
        <begin position="473"/>
        <end position="558"/>
    </location>
</feature>
<keyword evidence="5" id="KW-1133">Transmembrane helix</keyword>
<feature type="transmembrane region" description="Helical" evidence="5">
    <location>
        <begin position="922"/>
        <end position="945"/>
    </location>
</feature>
<dbReference type="Proteomes" id="UP001642405">
    <property type="component" value="Unassembled WGS sequence"/>
</dbReference>
<comment type="caution">
    <text evidence="6">The sequence shown here is derived from an EMBL/GenBank/DDBJ whole genome shotgun (WGS) entry which is preliminary data.</text>
</comment>
<accession>A0ABP0B637</accession>
<evidence type="ECO:0000256" key="3">
    <source>
        <dbReference type="PROSITE-ProRule" id="PRU00023"/>
    </source>
</evidence>
<keyword evidence="2 3" id="KW-0040">ANK repeat</keyword>
<evidence type="ECO:0008006" key="8">
    <source>
        <dbReference type="Google" id="ProtNLM"/>
    </source>
</evidence>
<dbReference type="InterPro" id="IPR002523">
    <property type="entry name" value="MgTranspt_CorA/ZnTranspt_ZntB"/>
</dbReference>
<reference evidence="6 7" key="1">
    <citation type="submission" date="2024-01" db="EMBL/GenBank/DDBJ databases">
        <authorList>
            <person name="Allen C."/>
            <person name="Tagirdzhanova G."/>
        </authorList>
    </citation>
    <scope>NUCLEOTIDE SEQUENCE [LARGE SCALE GENOMIC DNA]</scope>
</reference>
<feature type="compositionally biased region" description="Basic residues" evidence="4">
    <location>
        <begin position="534"/>
        <end position="543"/>
    </location>
</feature>
<dbReference type="PROSITE" id="PS50297">
    <property type="entry name" value="ANK_REP_REGION"/>
    <property type="match status" value="5"/>
</dbReference>
<keyword evidence="1" id="KW-0677">Repeat</keyword>
<dbReference type="EMBL" id="CAWUHB010000009">
    <property type="protein sequence ID" value="CAK7215019.1"/>
    <property type="molecule type" value="Genomic_DNA"/>
</dbReference>